<organism evidence="1 2">
    <name type="scientific">Portunus trituberculatus</name>
    <name type="common">Swimming crab</name>
    <name type="synonym">Neptunus trituberculatus</name>
    <dbReference type="NCBI Taxonomy" id="210409"/>
    <lineage>
        <taxon>Eukaryota</taxon>
        <taxon>Metazoa</taxon>
        <taxon>Ecdysozoa</taxon>
        <taxon>Arthropoda</taxon>
        <taxon>Crustacea</taxon>
        <taxon>Multicrustacea</taxon>
        <taxon>Malacostraca</taxon>
        <taxon>Eumalacostraca</taxon>
        <taxon>Eucarida</taxon>
        <taxon>Decapoda</taxon>
        <taxon>Pleocyemata</taxon>
        <taxon>Brachyura</taxon>
        <taxon>Eubrachyura</taxon>
        <taxon>Portunoidea</taxon>
        <taxon>Portunidae</taxon>
        <taxon>Portuninae</taxon>
        <taxon>Portunus</taxon>
    </lineage>
</organism>
<dbReference type="EMBL" id="VSRR010005635">
    <property type="protein sequence ID" value="MPC42974.1"/>
    <property type="molecule type" value="Genomic_DNA"/>
</dbReference>
<sequence length="64" mass="6737">MYTPQSLAKVRASHRAANHHTVVVPKLGAAFDVGDANGSVVTEVLAKDIRGTGRGPAKGKKRKD</sequence>
<dbReference type="AlphaFoldDB" id="A0A5B7FES1"/>
<keyword evidence="2" id="KW-1185">Reference proteome</keyword>
<dbReference type="Proteomes" id="UP000324222">
    <property type="component" value="Unassembled WGS sequence"/>
</dbReference>
<evidence type="ECO:0000313" key="2">
    <source>
        <dbReference type="Proteomes" id="UP000324222"/>
    </source>
</evidence>
<name>A0A5B7FES1_PORTR</name>
<reference evidence="1 2" key="1">
    <citation type="submission" date="2019-05" db="EMBL/GenBank/DDBJ databases">
        <title>Another draft genome of Portunus trituberculatus and its Hox gene families provides insights of decapod evolution.</title>
        <authorList>
            <person name="Jeong J.-H."/>
            <person name="Song I."/>
            <person name="Kim S."/>
            <person name="Choi T."/>
            <person name="Kim D."/>
            <person name="Ryu S."/>
            <person name="Kim W."/>
        </authorList>
    </citation>
    <scope>NUCLEOTIDE SEQUENCE [LARGE SCALE GENOMIC DNA]</scope>
    <source>
        <tissue evidence="1">Muscle</tissue>
    </source>
</reference>
<evidence type="ECO:0000313" key="1">
    <source>
        <dbReference type="EMBL" id="MPC42974.1"/>
    </source>
</evidence>
<comment type="caution">
    <text evidence="1">The sequence shown here is derived from an EMBL/GenBank/DDBJ whole genome shotgun (WGS) entry which is preliminary data.</text>
</comment>
<protein>
    <submittedName>
        <fullName evidence="1">Uncharacterized protein</fullName>
    </submittedName>
</protein>
<gene>
    <name evidence="1" type="ORF">E2C01_036609</name>
</gene>
<accession>A0A5B7FES1</accession>
<proteinExistence type="predicted"/>